<organism evidence="4">
    <name type="scientific">Staphylococcus aureus</name>
    <dbReference type="NCBI Taxonomy" id="1280"/>
    <lineage>
        <taxon>Bacteria</taxon>
        <taxon>Bacillati</taxon>
        <taxon>Bacillota</taxon>
        <taxon>Bacilli</taxon>
        <taxon>Bacillales</taxon>
        <taxon>Staphylococcaceae</taxon>
        <taxon>Staphylococcus</taxon>
    </lineage>
</organism>
<dbReference type="PATRIC" id="fig|1280.4828.peg.2756"/>
<evidence type="ECO:0000313" key="1">
    <source>
        <dbReference type="EMBL" id="ACZ58734.1"/>
    </source>
</evidence>
<reference evidence="1" key="2">
    <citation type="submission" date="2009-08" db="EMBL/GenBank/DDBJ databases">
        <authorList>
            <person name="Gill J."/>
            <person name="Borman J."/>
            <person name="Shetty J."/>
            <person name="Hostetler J."/>
            <person name="Durkin S."/>
            <person name="Montgomery B."/>
        </authorList>
    </citation>
    <scope>NUCLEOTIDE SEQUENCE</scope>
    <source>
        <strain evidence="2">K153N</strain>
        <strain evidence="3">SK1271</strain>
        <strain evidence="1">WB43S</strain>
        <plasmid evidence="3">pSK156</plasmid>
        <plasmid evidence="1">pWBG746</plasmid>
        <plasmid evidence="2">pWBG747</plasmid>
    </source>
</reference>
<keyword evidence="4" id="KW-0614">Plasmid</keyword>
<dbReference type="AlphaFoldDB" id="A1KWV1"/>
<geneLocation type="plasmid" evidence="3">
    <name>pSK156</name>
</geneLocation>
<dbReference type="RefSeq" id="WP_012211145.1">
    <property type="nucleotide sequence ID" value="NC_010077.1"/>
</dbReference>
<reference evidence="1" key="3">
    <citation type="submission" date="2009-12" db="EMBL/GenBank/DDBJ databases">
        <authorList>
            <person name="Summers A.O."/>
            <person name="Shearer J."/>
            <person name="Wireman J."/>
        </authorList>
    </citation>
    <scope>NUCLEOTIDE SEQUENCE</scope>
    <source>
        <strain evidence="2">K153N</strain>
        <strain evidence="3">SK1271</strain>
        <strain evidence="1">WB43S</strain>
        <plasmid evidence="3">pSK156</plasmid>
        <plasmid evidence="1">pWBG746</plasmid>
        <plasmid evidence="2">pWBG747</plasmid>
    </source>
</reference>
<evidence type="ECO:0000313" key="2">
    <source>
        <dbReference type="EMBL" id="ACZ58956.1"/>
    </source>
</evidence>
<dbReference type="EMBL" id="GQ900390">
    <property type="protein sequence ID" value="ACZ58734.1"/>
    <property type="molecule type" value="Genomic_DNA"/>
</dbReference>
<geneLocation type="plasmid" evidence="4">
    <name>EDINA plasmid</name>
</geneLocation>
<evidence type="ECO:0000313" key="4">
    <source>
        <dbReference type="EMBL" id="BAC54513.1"/>
    </source>
</evidence>
<reference evidence="4" key="1">
    <citation type="submission" date="2001-01" db="EMBL/GenBank/DDBJ databases">
        <title>Complete nucleotide sequence of Staphylococcus aureus E-1 EDINA plasmid.</title>
        <authorList>
            <person name="Sugai M."/>
            <person name="Yamaguchi T."/>
            <person name="Hayashi T."/>
            <person name="Nakasone K."/>
            <person name="Takami H."/>
        </authorList>
    </citation>
    <scope>NUCLEOTIDE SEQUENCE</scope>
    <source>
        <strain evidence="4">E-1</strain>
        <plasmid evidence="4">EDINA plasmid</plasmid>
    </source>
</reference>
<dbReference type="EMBL" id="GQ900448">
    <property type="protein sequence ID" value="ADA80051.1"/>
    <property type="molecule type" value="Genomic_DNA"/>
</dbReference>
<geneLocation type="plasmid" evidence="1">
    <name>pWBG746</name>
</geneLocation>
<gene>
    <name evidence="1" type="ORF">SAP029A_033</name>
    <name evidence="2" type="ORF">SAP039A_017</name>
    <name evidence="3" type="ORF">SAP099A_009</name>
</gene>
<name>A1KWV1_STAAU</name>
<dbReference type="EMBL" id="AP003089">
    <property type="protein sequence ID" value="BAC54513.1"/>
    <property type="molecule type" value="Genomic_DNA"/>
</dbReference>
<dbReference type="EMBL" id="GQ900399">
    <property type="protein sequence ID" value="ACZ58956.1"/>
    <property type="molecule type" value="Genomic_DNA"/>
</dbReference>
<evidence type="ECO:0000313" key="3">
    <source>
        <dbReference type="EMBL" id="ADA80051.1"/>
    </source>
</evidence>
<geneLocation type="plasmid" evidence="2">
    <name>pWBG747</name>
</geneLocation>
<proteinExistence type="predicted"/>
<protein>
    <submittedName>
        <fullName evidence="1">Bacteriocin lactacin F, subunit LafX</fullName>
    </submittedName>
</protein>
<accession>A1KWV1</accession>
<sequence>MKKLKIEELKKFNGGNKWGSSAIGAMGGAATGIKLCSAGGPWAMAGCGVVGGAIGGFTGYHGY</sequence>